<feature type="region of interest" description="Disordered" evidence="2">
    <location>
        <begin position="131"/>
        <end position="160"/>
    </location>
</feature>
<dbReference type="OMA" id="FYATHAK"/>
<proteinExistence type="inferred from homology"/>
<dbReference type="InParanoid" id="B5YNB4"/>
<reference evidence="4 5" key="1">
    <citation type="journal article" date="2004" name="Science">
        <title>The genome of the diatom Thalassiosira pseudonana: ecology, evolution, and metabolism.</title>
        <authorList>
            <person name="Armbrust E.V."/>
            <person name="Berges J.A."/>
            <person name="Bowler C."/>
            <person name="Green B.R."/>
            <person name="Martinez D."/>
            <person name="Putnam N.H."/>
            <person name="Zhou S."/>
            <person name="Allen A.E."/>
            <person name="Apt K.E."/>
            <person name="Bechner M."/>
            <person name="Brzezinski M.A."/>
            <person name="Chaal B.K."/>
            <person name="Chiovitti A."/>
            <person name="Davis A.K."/>
            <person name="Demarest M.S."/>
            <person name="Detter J.C."/>
            <person name="Glavina T."/>
            <person name="Goodstein D."/>
            <person name="Hadi M.Z."/>
            <person name="Hellsten U."/>
            <person name="Hildebrand M."/>
            <person name="Jenkins B.D."/>
            <person name="Jurka J."/>
            <person name="Kapitonov V.V."/>
            <person name="Kroger N."/>
            <person name="Lau W.W."/>
            <person name="Lane T.W."/>
            <person name="Larimer F.W."/>
            <person name="Lippmeier J.C."/>
            <person name="Lucas S."/>
            <person name="Medina M."/>
            <person name="Montsant A."/>
            <person name="Obornik M."/>
            <person name="Parker M.S."/>
            <person name="Palenik B."/>
            <person name="Pazour G.J."/>
            <person name="Richardson P.M."/>
            <person name="Rynearson T.A."/>
            <person name="Saito M.A."/>
            <person name="Schwartz D.C."/>
            <person name="Thamatrakoln K."/>
            <person name="Valentin K."/>
            <person name="Vardi A."/>
            <person name="Wilkerson F.P."/>
            <person name="Rokhsar D.S."/>
        </authorList>
    </citation>
    <scope>NUCLEOTIDE SEQUENCE [LARGE SCALE GENOMIC DNA]</scope>
    <source>
        <strain evidence="4 5">CCMP1335</strain>
    </source>
</reference>
<dbReference type="PANTHER" id="PTHR43108:SF6">
    <property type="entry name" value="N-SULPHOGLUCOSAMINE SULPHOHYDROLASE"/>
    <property type="match status" value="1"/>
</dbReference>
<feature type="compositionally biased region" description="Basic and acidic residues" evidence="2">
    <location>
        <begin position="150"/>
        <end position="160"/>
    </location>
</feature>
<dbReference type="PANTHER" id="PTHR43108">
    <property type="entry name" value="N-ACETYLGLUCOSAMINE-6-SULFATASE FAMILY MEMBER"/>
    <property type="match status" value="1"/>
</dbReference>
<name>B5YNB4_THAPS</name>
<evidence type="ECO:0000313" key="5">
    <source>
        <dbReference type="Proteomes" id="UP000001449"/>
    </source>
</evidence>
<evidence type="ECO:0000256" key="1">
    <source>
        <dbReference type="ARBA" id="ARBA00008779"/>
    </source>
</evidence>
<dbReference type="HOGENOM" id="CLU_006332_9_3_1"/>
<dbReference type="Proteomes" id="UP000001449">
    <property type="component" value="Chromosome 7"/>
</dbReference>
<feature type="domain" description="Sulfatase N-terminal" evidence="3">
    <location>
        <begin position="168"/>
        <end position="506"/>
    </location>
</feature>
<sequence length="619" mass="70483">MSALMLGVLVYVNIYAMKQDGGRGKGASARHENGGFLRMLEQSISSSSIASTTNDASDRSSSNTAFLLDGASIERISEEPIGFDAADNVRIDKLLRKVSEADTFLNDVEGKLRSFASKIGMENYVDHKLEPFAKHKGGGGGSVQTTQGEPSKEKKREQNQTKDLTGLNILLLYADDWTHHTLSSYHKTQPLNTILKTPVLDALAEDGIRFTHNCVTTSVCWISRATLFTGQYMSRHGTKEPCCWSGMKKPKEKLEKAPDNWNELSVYEILAKNGYHVGHAGKWGVYMPWPKNVPFNVEEDGWHYRKLGNKMWHITEKNEADALRFLVTRPRDKPFFLNVAFYATHAKDGDVRQYMPQNSSMSMYAHDEIPVPATATDEAWKKMPYFFTEKNEGRARWHSRFENHTLHQSMMKNYYRMATEVDTACGVILEELRRQGELDNTVIIFTTDNGNFHAEHGLADKWYPHQESIRVPLIIRDPRMKGGKGSTNDAFTLNIDLAPTILGAAGLPSPKKMMGRDISQLYLSSSAKEHWRSEFFYEHPIVSHAAYIPASEALVRKNYKYMYWPNYKYEQLFDLVNDPGEMEDIFNSTKPDVVEIRNEMKRRFEELKNLVQSDAIVTL</sequence>
<evidence type="ECO:0000256" key="2">
    <source>
        <dbReference type="SAM" id="MobiDB-lite"/>
    </source>
</evidence>
<reference evidence="4 5" key="2">
    <citation type="journal article" date="2008" name="Nature">
        <title>The Phaeodactylum genome reveals the evolutionary history of diatom genomes.</title>
        <authorList>
            <person name="Bowler C."/>
            <person name="Allen A.E."/>
            <person name="Badger J.H."/>
            <person name="Grimwood J."/>
            <person name="Jabbari K."/>
            <person name="Kuo A."/>
            <person name="Maheswari U."/>
            <person name="Martens C."/>
            <person name="Maumus F."/>
            <person name="Otillar R.P."/>
            <person name="Rayko E."/>
            <person name="Salamov A."/>
            <person name="Vandepoele K."/>
            <person name="Beszteri B."/>
            <person name="Gruber A."/>
            <person name="Heijde M."/>
            <person name="Katinka M."/>
            <person name="Mock T."/>
            <person name="Valentin K."/>
            <person name="Verret F."/>
            <person name="Berges J.A."/>
            <person name="Brownlee C."/>
            <person name="Cadoret J.P."/>
            <person name="Chiovitti A."/>
            <person name="Choi C.J."/>
            <person name="Coesel S."/>
            <person name="De Martino A."/>
            <person name="Detter J.C."/>
            <person name="Durkin C."/>
            <person name="Falciatore A."/>
            <person name="Fournet J."/>
            <person name="Haruta M."/>
            <person name="Huysman M.J."/>
            <person name="Jenkins B.D."/>
            <person name="Jiroutova K."/>
            <person name="Jorgensen R.E."/>
            <person name="Joubert Y."/>
            <person name="Kaplan A."/>
            <person name="Kroger N."/>
            <person name="Kroth P.G."/>
            <person name="La Roche J."/>
            <person name="Lindquist E."/>
            <person name="Lommer M."/>
            <person name="Martin-Jezequel V."/>
            <person name="Lopez P.J."/>
            <person name="Lucas S."/>
            <person name="Mangogna M."/>
            <person name="McGinnis K."/>
            <person name="Medlin L.K."/>
            <person name="Montsant A."/>
            <person name="Oudot-Le Secq M.P."/>
            <person name="Napoli C."/>
            <person name="Obornik M."/>
            <person name="Parker M.S."/>
            <person name="Petit J.L."/>
            <person name="Porcel B.M."/>
            <person name="Poulsen N."/>
            <person name="Robison M."/>
            <person name="Rychlewski L."/>
            <person name="Rynearson T.A."/>
            <person name="Schmutz J."/>
            <person name="Shapiro H."/>
            <person name="Siaut M."/>
            <person name="Stanley M."/>
            <person name="Sussman M.R."/>
            <person name="Taylor A.R."/>
            <person name="Vardi A."/>
            <person name="von Dassow P."/>
            <person name="Vyverman W."/>
            <person name="Willis A."/>
            <person name="Wyrwicz L.S."/>
            <person name="Rokhsar D.S."/>
            <person name="Weissenbach J."/>
            <person name="Armbrust E.V."/>
            <person name="Green B.R."/>
            <person name="Van de Peer Y."/>
            <person name="Grigoriev I.V."/>
        </authorList>
    </citation>
    <scope>NUCLEOTIDE SEQUENCE [LARGE SCALE GENOMIC DNA]</scope>
    <source>
        <strain evidence="4 5">CCMP1335</strain>
    </source>
</reference>
<dbReference type="Pfam" id="PF00884">
    <property type="entry name" value="Sulfatase"/>
    <property type="match status" value="1"/>
</dbReference>
<evidence type="ECO:0000313" key="4">
    <source>
        <dbReference type="EMBL" id="ACI64958.1"/>
    </source>
</evidence>
<protein>
    <recommendedName>
        <fullName evidence="3">Sulfatase N-terminal domain-containing protein</fullName>
    </recommendedName>
</protein>
<comment type="similarity">
    <text evidence="1">Belongs to the sulfatase family.</text>
</comment>
<gene>
    <name evidence="4" type="ORF">THAPS_23517</name>
</gene>
<dbReference type="AlphaFoldDB" id="B5YNB4"/>
<dbReference type="InterPro" id="IPR000917">
    <property type="entry name" value="Sulfatase_N"/>
</dbReference>
<dbReference type="InterPro" id="IPR017850">
    <property type="entry name" value="Alkaline_phosphatase_core_sf"/>
</dbReference>
<dbReference type="PaxDb" id="35128-Thaps23517"/>
<dbReference type="SUPFAM" id="SSF53649">
    <property type="entry name" value="Alkaline phosphatase-like"/>
    <property type="match status" value="1"/>
</dbReference>
<dbReference type="STRING" id="35128.B5YNB4"/>
<dbReference type="Gene3D" id="3.40.720.10">
    <property type="entry name" value="Alkaline Phosphatase, subunit A"/>
    <property type="match status" value="1"/>
</dbReference>
<dbReference type="RefSeq" id="XP_002296241.1">
    <property type="nucleotide sequence ID" value="XM_002296205.1"/>
</dbReference>
<dbReference type="EMBL" id="CP001160">
    <property type="protein sequence ID" value="ACI64958.1"/>
    <property type="molecule type" value="Genomic_DNA"/>
</dbReference>
<dbReference type="KEGG" id="tps:THAPS_23517"/>
<accession>B5YNB4</accession>
<dbReference type="GeneID" id="7447099"/>
<evidence type="ECO:0000259" key="3">
    <source>
        <dbReference type="Pfam" id="PF00884"/>
    </source>
</evidence>
<dbReference type="eggNOG" id="KOG3731">
    <property type="taxonomic scope" value="Eukaryota"/>
</dbReference>
<organism evidence="4 5">
    <name type="scientific">Thalassiosira pseudonana</name>
    <name type="common">Marine diatom</name>
    <name type="synonym">Cyclotella nana</name>
    <dbReference type="NCBI Taxonomy" id="35128"/>
    <lineage>
        <taxon>Eukaryota</taxon>
        <taxon>Sar</taxon>
        <taxon>Stramenopiles</taxon>
        <taxon>Ochrophyta</taxon>
        <taxon>Bacillariophyta</taxon>
        <taxon>Coscinodiscophyceae</taxon>
        <taxon>Thalassiosirophycidae</taxon>
        <taxon>Thalassiosirales</taxon>
        <taxon>Thalassiosiraceae</taxon>
        <taxon>Thalassiosira</taxon>
    </lineage>
</organism>
<keyword evidence="5" id="KW-1185">Reference proteome</keyword>